<dbReference type="PIRSF" id="PIRSF001529">
    <property type="entry name" value="Ser-tRNA-synth_IIa"/>
    <property type="match status" value="1"/>
</dbReference>
<name>A0A816SC20_9BILA</name>
<dbReference type="GO" id="GO:0005524">
    <property type="term" value="F:ATP binding"/>
    <property type="evidence" value="ECO:0007669"/>
    <property type="project" value="InterPro"/>
</dbReference>
<gene>
    <name evidence="1" type="ORF">MBJ925_LOCUS18827</name>
</gene>
<dbReference type="InterPro" id="IPR045864">
    <property type="entry name" value="aa-tRNA-synth_II/BPL/LPL"/>
</dbReference>
<dbReference type="AlphaFoldDB" id="A0A816SC20"/>
<reference evidence="1" key="1">
    <citation type="submission" date="2021-02" db="EMBL/GenBank/DDBJ databases">
        <authorList>
            <person name="Nowell W R."/>
        </authorList>
    </citation>
    <scope>NUCLEOTIDE SEQUENCE</scope>
</reference>
<evidence type="ECO:0000313" key="2">
    <source>
        <dbReference type="Proteomes" id="UP000663824"/>
    </source>
</evidence>
<sequence>MKSVLDMIIIRRHTKCFLHEIRRTLIAERIPQYKERSALLPGGLNTPFPIVVEPDIDLELLFKSHEQLQENLQRRHWIVDVKKVEHDYHLWKKLNKQIAEATARRSQLEELHQWGEQLYALNAKFLVACLRLPAPLHGAVPEITGRKLLYEYGSQRKSSLTMRSWRDLAEVTSLDAAPFSSFAFGEFAQLEYTLLNYFNKSLDAYNMQFCSTVNVVKSFVIEAFGYHFSDIKNVFNIVAEHDDDENSVELLHLFGTSTPLGIVSPFIRTNFTSDALPYYVYSIGRNYNPHSGQSSCIELLAFSNEHSQHLLVDDHQKAGDERAKTFEDILKKSITNCVNITHPKDINLMSNSVDFIYIQLATIITSFYQRLNVPLRVCLSPSYELLSYESLRLTIEVYLPSQIDYVRVGSVSLIDDYLARRLMIKHNSDNKSYVAMVHARVADVSQLAKCVLEASQTIGRGIKLPSVLSMR</sequence>
<organism evidence="1 2">
    <name type="scientific">Rotaria magnacalcarata</name>
    <dbReference type="NCBI Taxonomy" id="392030"/>
    <lineage>
        <taxon>Eukaryota</taxon>
        <taxon>Metazoa</taxon>
        <taxon>Spiralia</taxon>
        <taxon>Gnathifera</taxon>
        <taxon>Rotifera</taxon>
        <taxon>Eurotatoria</taxon>
        <taxon>Bdelloidea</taxon>
        <taxon>Philodinida</taxon>
        <taxon>Philodinidae</taxon>
        <taxon>Rotaria</taxon>
    </lineage>
</organism>
<proteinExistence type="predicted"/>
<evidence type="ECO:0000313" key="1">
    <source>
        <dbReference type="EMBL" id="CAF2081947.1"/>
    </source>
</evidence>
<accession>A0A816SC20</accession>
<dbReference type="EMBL" id="CAJNRE010009449">
    <property type="protein sequence ID" value="CAF2081947.1"/>
    <property type="molecule type" value="Genomic_DNA"/>
</dbReference>
<dbReference type="Proteomes" id="UP000663824">
    <property type="component" value="Unassembled WGS sequence"/>
</dbReference>
<dbReference type="GO" id="GO:0004828">
    <property type="term" value="F:serine-tRNA ligase activity"/>
    <property type="evidence" value="ECO:0007669"/>
    <property type="project" value="InterPro"/>
</dbReference>
<dbReference type="SUPFAM" id="SSF55681">
    <property type="entry name" value="Class II aaRS and biotin synthetases"/>
    <property type="match status" value="1"/>
</dbReference>
<protein>
    <submittedName>
        <fullName evidence="1">Uncharacterized protein</fullName>
    </submittedName>
</protein>
<comment type="caution">
    <text evidence="1">The sequence shown here is derived from an EMBL/GenBank/DDBJ whole genome shotgun (WGS) entry which is preliminary data.</text>
</comment>
<dbReference type="PANTHER" id="PTHR11778">
    <property type="entry name" value="SERYL-TRNA SYNTHETASE"/>
    <property type="match status" value="1"/>
</dbReference>
<dbReference type="InterPro" id="IPR002317">
    <property type="entry name" value="Ser-tRNA-ligase_type_1"/>
</dbReference>
<dbReference type="GO" id="GO:0006434">
    <property type="term" value="P:seryl-tRNA aminoacylation"/>
    <property type="evidence" value="ECO:0007669"/>
    <property type="project" value="InterPro"/>
</dbReference>
<dbReference type="Gene3D" id="3.30.930.10">
    <property type="entry name" value="Bira Bifunctional Protein, Domain 2"/>
    <property type="match status" value="1"/>
</dbReference>